<proteinExistence type="predicted"/>
<feature type="compositionally biased region" description="Polar residues" evidence="1">
    <location>
        <begin position="152"/>
        <end position="161"/>
    </location>
</feature>
<dbReference type="GeneID" id="92033375"/>
<evidence type="ECO:0000313" key="2">
    <source>
        <dbReference type="EMBL" id="KAK7535925.1"/>
    </source>
</evidence>
<dbReference type="Proteomes" id="UP001360953">
    <property type="component" value="Unassembled WGS sequence"/>
</dbReference>
<feature type="region of interest" description="Disordered" evidence="1">
    <location>
        <begin position="152"/>
        <end position="179"/>
    </location>
</feature>
<dbReference type="RefSeq" id="XP_066654341.1">
    <property type="nucleotide sequence ID" value="XM_066800469.1"/>
</dbReference>
<reference evidence="2 3" key="1">
    <citation type="submission" date="2024-04" db="EMBL/GenBank/DDBJ databases">
        <title>Phyllosticta paracitricarpa is synonymous to the EU quarantine fungus P. citricarpa based on phylogenomic analyses.</title>
        <authorList>
            <consortium name="Lawrence Berkeley National Laboratory"/>
            <person name="Van ingen-buijs V.A."/>
            <person name="Van westerhoven A.C."/>
            <person name="Haridas S."/>
            <person name="Skiadas P."/>
            <person name="Martin F."/>
            <person name="Groenewald J.Z."/>
            <person name="Crous P.W."/>
            <person name="Seidl M.F."/>
        </authorList>
    </citation>
    <scope>NUCLEOTIDE SEQUENCE [LARGE SCALE GENOMIC DNA]</scope>
    <source>
        <strain evidence="2 3">CPC 17464</strain>
    </source>
</reference>
<accession>A0ABR1LMG2</accession>
<dbReference type="EMBL" id="JBBPEH010000007">
    <property type="protein sequence ID" value="KAK7535925.1"/>
    <property type="molecule type" value="Genomic_DNA"/>
</dbReference>
<evidence type="ECO:0008006" key="4">
    <source>
        <dbReference type="Google" id="ProtNLM"/>
    </source>
</evidence>
<gene>
    <name evidence="2" type="ORF">J3D65DRAFT_626772</name>
</gene>
<keyword evidence="3" id="KW-1185">Reference proteome</keyword>
<evidence type="ECO:0000313" key="3">
    <source>
        <dbReference type="Proteomes" id="UP001360953"/>
    </source>
</evidence>
<evidence type="ECO:0000256" key="1">
    <source>
        <dbReference type="SAM" id="MobiDB-lite"/>
    </source>
</evidence>
<comment type="caution">
    <text evidence="2">The sequence shown here is derived from an EMBL/GenBank/DDBJ whole genome shotgun (WGS) entry which is preliminary data.</text>
</comment>
<protein>
    <recommendedName>
        <fullName evidence="4">Secreted protein</fullName>
    </recommendedName>
</protein>
<name>A0ABR1LMG2_9PEZI</name>
<organism evidence="2 3">
    <name type="scientific">Phyllosticta citribraziliensis</name>
    <dbReference type="NCBI Taxonomy" id="989973"/>
    <lineage>
        <taxon>Eukaryota</taxon>
        <taxon>Fungi</taxon>
        <taxon>Dikarya</taxon>
        <taxon>Ascomycota</taxon>
        <taxon>Pezizomycotina</taxon>
        <taxon>Dothideomycetes</taxon>
        <taxon>Dothideomycetes incertae sedis</taxon>
        <taxon>Botryosphaeriales</taxon>
        <taxon>Phyllostictaceae</taxon>
        <taxon>Phyllosticta</taxon>
    </lineage>
</organism>
<feature type="compositionally biased region" description="Basic and acidic residues" evidence="1">
    <location>
        <begin position="170"/>
        <end position="179"/>
    </location>
</feature>
<sequence>MCCPALPCPALPCPALPCPALPCPALRRTGLGWAGLSWLAAISPLVQVASSRVAMHQNTHIRRPWLHKTIVPDPQADRRRRLVFPLRAHVHLRRPFSSSSRHRRREKNTTLLLFSFVFSLHLPGPAAFWPASCCYCCTVAGKPRPALVGNPPQCSAAQVSTADRPASQRNDARRSSLRT</sequence>